<sequence length="2960" mass="334166">MAGHLQIRNKMNTTSSRIDSQFHTLEVEFSNHVRLGQWELARSCATTLASTGDEKTKENLIKLLKDIAFYPEKASIFQSPLKSPSHLSWLCCQLLKELVGAQDRDVELLAKDAEFRVLLQDALPCASSNVLKELHVLYCSLLDGENLTGVQLSSDCYAVLKEGLLENTSLVSCLLNQLLFFNEETGLIYSNFQVCMIYLQCLSYCIQQIKNRISTIVPKPDEVFTKILLILSLLPESIIQHFTQNSDISEILDLIFEDLVVLCANNTLEYNKVYGACLGRRRPCLLQKLCDKEDQLFCRRSGQKSFETTRDVVSLPSSMIKCAVNLDGTLNHREALLQSVKSHSHFLETLLNTAVQYILMGQPEEAIALLKEPVFSDLKAIVLVLAWSQSFSDMSAGYVLDTVKEMIPKMSVSDPLLKELCQKLHYFSHVTDWCVEKLRKLHPNLETMKVLSKARMIFDKLQHQSVIRAIHNMIGLKHVKPSEMINLLKDGLPSSVSAVLNEKIWKNDLTRWNLLQLRDVMIYKGFVAVQYVMDAIYNSRDIMSFEKAISRTAKLKVVSGIGEPKAVLEQSDLNVEEKKNINKKSLQETYYANVIRLLEEVQTELQEIFPVSFRVEILENIFSLLFVMNSDIQDLELESDSEYDNDMEERYVNPTSSHLSSQQNTFTEQVDISFHGSHFGKDEISVHQIFDTEQKKQDQAEDQDFDSDFIKPASSPFTFYITTDKLKDSPTEKSGLCVSQSAGSSHSTSSSSSGYSKIGFLCNEVIVRDLLAYLKDSILDAKTAVFEVLGSKGLGQKNQEETKQQHFHVNTLVGSVLQSSVSEADLQKRLSLLSQYVSEAQWRFQLVSKKSDPNKIGIYDIDVSEIVRLKRKRSCVTQSQITSEPVYLDSSSFSPWKKNETPLTSDQTGSSSSREGAVKHQQKLKQKRSTTPKHSTYCNGSQKLGIIHRMLASPDTLLRYSLLEGNQEQAKQVIQLFRLQDSCDAKEVFFSENFAHAIKKLNTMNILGNRQMVGRRKVSSGQLSAIAEAAALGVTTTTVMSLIEELLTLTPAPSVPEIKFLLEDTNSSLNADEKSFLAGCSQIHSLVCSDLAFTASPSQEIASILLDQASKRMYSLMASESASRRRGGLMQVKGSRMMTQQIRSLLTEISCLSETSFGKEILIPFLSMPVKDILSCPYFSLEPKTFHEQMSAWIKLSKQLSEVQQLLKEEESQAIIVNSNQTRKISLKEIENKLHAAFRKLDEVCSQDLLFCSMNYLRKTPGEHVCYLRAFYSHVRQVYKVLWKCRNHGRSAGTIAYGSYFSVLKEDPSVILRRMVLEDDVPPARLEDFAKQMSLDLVYILAQSCLPSLPLCRTNTIRKLSRQESLNYFVSDLGNALVLNSSFRRLQDVSLDPVNVAQSLIAQVINIMNEYSLTRENDSILNVQDMKALIQEKTLCNWIDRCCELKFVDLNSLETRAQKLCFFTNVTNIAWVLAVFSEVAFLSCHTMPTKCSSSSGCDVNHKVQFQIASQNSLESLMKQKLVGIEIGQLGFVSLFDLRYKILREGLPTPALLASPPLCNLFELQDPEKWKSYITDADPRLLFVLIEGTISSPKLQALSPENLNLILETAMTDYLSHHVHVDLANQMVELPGVLDKFSEDFSQSDNSDFIKSPFEDLTRLVSDHLIGEKREAINKLWQGDFLHGFIENIDETGRRILPFKLCFKPPSVEVGFNLQYAKETKLGQTTKTTTKSVLTSWDLTQTSAVFEYLKERCQPVAEFVQLIRSCSPCLKEMADNASTTPLALLLGYISSFCSESCNAISDMNDGYKKIVETTLKKEIDREFIWNLLQNLVSCQDFKSVIELIDFADVKGNLKSVPELTLFQELVLWQVAHCPPTENFHPWSFALQIQNVVYKMQCILSCLNFWPSEACQKTLQAALADEEVRKESQYKEQLDNSLKKIILYQKIQTASKQISNQENDVTFKSWQEVSECSNGNVFAVLNSIQSTGQYNLALEWAEIHLVPDDCKTIISELKVCYCLECDPPELGTAELILKEMFEKENGLNVCKRLLTCVSTNKAKVAIVEFLIAHLPSGMSPERIQKYSGIASGLKMLDCVSPTDIALYENLVECPQLLFEQLLMNMEVEVASRALETVFDSLSSNDDDPSSMFSSTTVNRLIEDYASKALDFPVVEDVLDYSAPNRLYFVRKSSGLEDFIMPQIVPTKEEWVPDNQVTICMVCNAVSFSTINRRHHCRRCGRVVCADCSKYKLLVEGYGGNSVKVCEDCYQQTLCPGLTSDAGSSSLEKQWHFQSSVTSSSPRFMSSVSGKIGLNDRSRSGTVKSLRLAPWILDKDESQNSTTRREFFFEQAPNLPLCLSVLKLHLNPDRCADYMLDLCDDLFGKLKPKPSRQANSEVDYGLVISMMKSLLLCAKVKSLEVSGTEGPAGVSNTESTTEVPSEETKENVLNSEPVAEDFNGKEMARKKRVDKIDTYIKRLDLLKLLVTANCKHLIPSGNLTSNDTVRRLRDCLVKEENEKNQQHQENPLLQDIVSVLENFKHPSPHKGCGISRSLARLKSIQAGNIQNIAELHNTAALQECQYYLKTYGTSLALVLFYERNDILDTALNYLLEKPCDPDVFIEGLLMPSLKRRKILILLQKMSSFDSSLSKWWHLLMAACRYLKKNNFFHVLYKIQYFMKDYIRAAMTSIQLFKAPAECYSILYERMKHLTNACDNFEIYLGEYHLGTEEILHPPRNQILMWSPKEVNRHISTISLQIDITKFLHTCSTSGPLVMPDHISTSHYNNQSDVTPPTLFDNCTRKAILAAIITVNGRNIEEGFGLAYRVIQDHHLAGTRVFSLVGQMLVGAGHLAEISRLIECLITCGTPEKYDTDKIVGACIQELVKNSREHGCTWQNKDLESLIKLLTGDINKINAYILCNKLKSAYLLAVRCGRTAEVKQIMIQAEKSGQEAVRSICEKWLQAQAKST</sequence>
<feature type="compositionally biased region" description="Basic residues" evidence="6">
    <location>
        <begin position="920"/>
        <end position="931"/>
    </location>
</feature>
<keyword evidence="8" id="KW-1185">Reference proteome</keyword>
<evidence type="ECO:0000313" key="9">
    <source>
        <dbReference type="RefSeq" id="XP_022248546.1"/>
    </source>
</evidence>
<dbReference type="Proteomes" id="UP000694941">
    <property type="component" value="Unplaced"/>
</dbReference>
<keyword evidence="3 5" id="KW-0863">Zinc-finger</keyword>
<dbReference type="InterPro" id="IPR057946">
    <property type="entry name" value="TPR_ZFYVE26"/>
</dbReference>
<dbReference type="Pfam" id="PF01363">
    <property type="entry name" value="FYVE"/>
    <property type="match status" value="1"/>
</dbReference>
<feature type="region of interest" description="Disordered" evidence="6">
    <location>
        <begin position="2416"/>
        <end position="2441"/>
    </location>
</feature>
<evidence type="ECO:0000256" key="3">
    <source>
        <dbReference type="ARBA" id="ARBA00022771"/>
    </source>
</evidence>
<feature type="domain" description="FYVE-type" evidence="7">
    <location>
        <begin position="2207"/>
        <end position="2267"/>
    </location>
</feature>
<proteinExistence type="predicted"/>
<evidence type="ECO:0000256" key="4">
    <source>
        <dbReference type="ARBA" id="ARBA00022833"/>
    </source>
</evidence>
<feature type="region of interest" description="Disordered" evidence="6">
    <location>
        <begin position="898"/>
        <end position="935"/>
    </location>
</feature>
<dbReference type="InterPro" id="IPR017455">
    <property type="entry name" value="Znf_FYVE-rel"/>
</dbReference>
<dbReference type="InterPro" id="IPR013083">
    <property type="entry name" value="Znf_RING/FYVE/PHD"/>
</dbReference>
<keyword evidence="4" id="KW-0862">Zinc</keyword>
<evidence type="ECO:0000256" key="5">
    <source>
        <dbReference type="PROSITE-ProRule" id="PRU00091"/>
    </source>
</evidence>
<accession>A0ABM1SY40</accession>
<feature type="region of interest" description="Disordered" evidence="6">
    <location>
        <begin position="727"/>
        <end position="754"/>
    </location>
</feature>
<dbReference type="PANTHER" id="PTHR46591:SF1">
    <property type="entry name" value="ZINC FINGER FYVE DOMAIN-CONTAINING PROTEIN 26"/>
    <property type="match status" value="1"/>
</dbReference>
<dbReference type="Pfam" id="PF25569">
    <property type="entry name" value="TPR_ZFYVE26"/>
    <property type="match status" value="1"/>
</dbReference>
<keyword evidence="2" id="KW-0479">Metal-binding</keyword>
<evidence type="ECO:0000256" key="2">
    <source>
        <dbReference type="ARBA" id="ARBA00022723"/>
    </source>
</evidence>
<dbReference type="InterPro" id="IPR006869">
    <property type="entry name" value="DUF547"/>
</dbReference>
<protein>
    <submittedName>
        <fullName evidence="9">Zinc finger FYVE domain-containing protein 26-like</fullName>
    </submittedName>
</protein>
<dbReference type="InterPro" id="IPR028730">
    <property type="entry name" value="ZFYVE26"/>
</dbReference>
<keyword evidence="1" id="KW-0597">Phosphoprotein</keyword>
<evidence type="ECO:0000259" key="7">
    <source>
        <dbReference type="PROSITE" id="PS50178"/>
    </source>
</evidence>
<dbReference type="InterPro" id="IPR000306">
    <property type="entry name" value="Znf_FYVE"/>
</dbReference>
<dbReference type="GeneID" id="106465015"/>
<feature type="compositionally biased region" description="Low complexity" evidence="6">
    <location>
        <begin position="739"/>
        <end position="754"/>
    </location>
</feature>
<dbReference type="InterPro" id="IPR011011">
    <property type="entry name" value="Znf_FYVE_PHD"/>
</dbReference>
<name>A0ABM1SY40_LIMPO</name>
<organism evidence="8 9">
    <name type="scientific">Limulus polyphemus</name>
    <name type="common">Atlantic horseshoe crab</name>
    <dbReference type="NCBI Taxonomy" id="6850"/>
    <lineage>
        <taxon>Eukaryota</taxon>
        <taxon>Metazoa</taxon>
        <taxon>Ecdysozoa</taxon>
        <taxon>Arthropoda</taxon>
        <taxon>Chelicerata</taxon>
        <taxon>Merostomata</taxon>
        <taxon>Xiphosura</taxon>
        <taxon>Limulidae</taxon>
        <taxon>Limulus</taxon>
    </lineage>
</organism>
<evidence type="ECO:0000256" key="6">
    <source>
        <dbReference type="SAM" id="MobiDB-lite"/>
    </source>
</evidence>
<dbReference type="SUPFAM" id="SSF57903">
    <property type="entry name" value="FYVE/PHD zinc finger"/>
    <property type="match status" value="1"/>
</dbReference>
<dbReference type="SMART" id="SM00064">
    <property type="entry name" value="FYVE"/>
    <property type="match status" value="1"/>
</dbReference>
<dbReference type="Pfam" id="PF04784">
    <property type="entry name" value="DUF547"/>
    <property type="match status" value="1"/>
</dbReference>
<dbReference type="Gene3D" id="3.30.40.10">
    <property type="entry name" value="Zinc/RING finger domain, C3HC4 (zinc finger)"/>
    <property type="match status" value="1"/>
</dbReference>
<feature type="compositionally biased region" description="Polar residues" evidence="6">
    <location>
        <begin position="901"/>
        <end position="914"/>
    </location>
</feature>
<evidence type="ECO:0000256" key="1">
    <source>
        <dbReference type="ARBA" id="ARBA00022553"/>
    </source>
</evidence>
<gene>
    <name evidence="9" type="primary">LOC106465015</name>
</gene>
<reference evidence="9" key="1">
    <citation type="submission" date="2025-08" db="UniProtKB">
        <authorList>
            <consortium name="RefSeq"/>
        </authorList>
    </citation>
    <scope>IDENTIFICATION</scope>
    <source>
        <tissue evidence="9">Muscle</tissue>
    </source>
</reference>
<dbReference type="RefSeq" id="XP_022248546.1">
    <property type="nucleotide sequence ID" value="XM_022392838.1"/>
</dbReference>
<evidence type="ECO:0000313" key="8">
    <source>
        <dbReference type="Proteomes" id="UP000694941"/>
    </source>
</evidence>
<dbReference type="PROSITE" id="PS50178">
    <property type="entry name" value="ZF_FYVE"/>
    <property type="match status" value="1"/>
</dbReference>
<dbReference type="PANTHER" id="PTHR46591">
    <property type="entry name" value="ZINC FINGER FYVE DOMAIN-CONTAINING PROTEIN 26"/>
    <property type="match status" value="1"/>
</dbReference>